<proteinExistence type="predicted"/>
<keyword evidence="1" id="KW-0472">Membrane</keyword>
<reference evidence="3" key="1">
    <citation type="submission" date="2024-02" db="UniProtKB">
        <authorList>
            <consortium name="WormBaseParasite"/>
        </authorList>
    </citation>
    <scope>IDENTIFICATION</scope>
</reference>
<dbReference type="WBParaSite" id="MBELARI_LOCUS17672">
    <property type="protein sequence ID" value="MBELARI_LOCUS17672"/>
    <property type="gene ID" value="MBELARI_LOCUS17672"/>
</dbReference>
<accession>A0AAF3EU39</accession>
<protein>
    <submittedName>
        <fullName evidence="3">Uncharacterized protein</fullName>
    </submittedName>
</protein>
<keyword evidence="1" id="KW-0812">Transmembrane</keyword>
<organism evidence="2 3">
    <name type="scientific">Mesorhabditis belari</name>
    <dbReference type="NCBI Taxonomy" id="2138241"/>
    <lineage>
        <taxon>Eukaryota</taxon>
        <taxon>Metazoa</taxon>
        <taxon>Ecdysozoa</taxon>
        <taxon>Nematoda</taxon>
        <taxon>Chromadorea</taxon>
        <taxon>Rhabditida</taxon>
        <taxon>Rhabditina</taxon>
        <taxon>Rhabditomorpha</taxon>
        <taxon>Rhabditoidea</taxon>
        <taxon>Rhabditidae</taxon>
        <taxon>Mesorhabditinae</taxon>
        <taxon>Mesorhabditis</taxon>
    </lineage>
</organism>
<keyword evidence="2" id="KW-1185">Reference proteome</keyword>
<evidence type="ECO:0000256" key="1">
    <source>
        <dbReference type="SAM" id="Phobius"/>
    </source>
</evidence>
<evidence type="ECO:0000313" key="3">
    <source>
        <dbReference type="WBParaSite" id="MBELARI_LOCUS17672"/>
    </source>
</evidence>
<dbReference type="Proteomes" id="UP000887575">
    <property type="component" value="Unassembled WGS sequence"/>
</dbReference>
<name>A0AAF3EU39_9BILA</name>
<evidence type="ECO:0000313" key="2">
    <source>
        <dbReference type="Proteomes" id="UP000887575"/>
    </source>
</evidence>
<dbReference type="AlphaFoldDB" id="A0AAF3EU39"/>
<sequence>MSKSNVTNSYDHLPDDISNVIQAMTVVVMILSLFTTPLAAYFSAKNDRLSWPIRLLACAENVNKFIQASCYILAELCILRLQYEWIPVRCTRRVTFSFNDIRWYIEQYGLSDIALYCQCLVSLRLTQNSILLRKISIVKARFQRSAMRLE</sequence>
<feature type="transmembrane region" description="Helical" evidence="1">
    <location>
        <begin position="20"/>
        <end position="44"/>
    </location>
</feature>
<keyword evidence="1" id="KW-1133">Transmembrane helix</keyword>